<evidence type="ECO:0000256" key="1">
    <source>
        <dbReference type="SAM" id="MobiDB-lite"/>
    </source>
</evidence>
<dbReference type="RefSeq" id="XP_042926479.1">
    <property type="nucleotide sequence ID" value="XM_043061487.1"/>
</dbReference>
<feature type="region of interest" description="Disordered" evidence="1">
    <location>
        <begin position="772"/>
        <end position="867"/>
    </location>
</feature>
<gene>
    <name evidence="2" type="ORF">CHLRE_03g205700v5</name>
</gene>
<dbReference type="InParanoid" id="A0A2K3DZ19"/>
<dbReference type="KEGG" id="cre:CHLRE_03g205700v5"/>
<feature type="region of interest" description="Disordered" evidence="1">
    <location>
        <begin position="1126"/>
        <end position="1172"/>
    </location>
</feature>
<organism evidence="2 3">
    <name type="scientific">Chlamydomonas reinhardtii</name>
    <name type="common">Chlamydomonas smithii</name>
    <dbReference type="NCBI Taxonomy" id="3055"/>
    <lineage>
        <taxon>Eukaryota</taxon>
        <taxon>Viridiplantae</taxon>
        <taxon>Chlorophyta</taxon>
        <taxon>core chlorophytes</taxon>
        <taxon>Chlorophyceae</taxon>
        <taxon>CS clade</taxon>
        <taxon>Chlamydomonadales</taxon>
        <taxon>Chlamydomonadaceae</taxon>
        <taxon>Chlamydomonas</taxon>
    </lineage>
</organism>
<dbReference type="EMBL" id="CM008964">
    <property type="protein sequence ID" value="PNW85782.1"/>
    <property type="molecule type" value="Genomic_DNA"/>
</dbReference>
<feature type="compositionally biased region" description="Gly residues" evidence="1">
    <location>
        <begin position="831"/>
        <end position="848"/>
    </location>
</feature>
<dbReference type="OrthoDB" id="10674482at2759"/>
<dbReference type="PANTHER" id="PTHR12948:SF3">
    <property type="entry name" value="NEDD8 ULTIMATE BUSTER 1"/>
    <property type="match status" value="1"/>
</dbReference>
<sequence>MACANSLSALQARRRVGLVVDDTAIGSTSHQKAFALANISLTGQTANDEGVRLARWRARAVWHTIRGNQQGEDDELGEEAAPAAAPADHSDGSDDDGSEDESTEDLEAMCVLEPVEQLADILEEHGTADNLEAMWAAIDVAEEAAKAGLFKVGRPPLDEDLFGLTGLREEVGRLHGVLQEAGRWAHHVARLRVQDVRRVHLLSTGCIDRCRYSTAGKERSSSSSSSSQDEGPQSEDKQVNSNNNTNNISSSHEREVGQDAVGVQGGVSAGGSKGEGKAAAAGAAAKGEALGSEPVVAGVARGPDGGAGGGGGSDAVAAGAVTGKPAAVAGDAAVVDEVPPPAESASATEGGRSCSPGDGGCSGDSEGQVAAAVEAADQAAGAGGEEARAVAGGSGRTTGSEAKAAEKATEADATEAEAERRAREEREAVVKATAGWCMGAIVMLLHQGLDFRDSLYGDVTGHKYLKTLQVALANVHVALRQKLMHQRQREPAAAEGEAAETELLTLQFSDAVRLVVLPLMRLLADRQIQLQLYRVINSYCRGGWTALRTTVTATTATAAAAAAAATAAGQSPAPATQHVAPPATPSALEAYARTALATDLIVSLRTVGRMVVRGPGGSHLTEEHAQELSAAGNKITALAIKHHYDRLGRMPLLHQLARAALTAELDVMRGRVSAARDAYRKAAKQAEVAAAVAAARAEAGAGVSGPAAEAAEAAVEAQARAEAELQDAETEQHLHEVLLKLCDWQDKVRQADVRAARAAGVKAAPAATTAADAAAGGRDPQAAGASSSSSGAAADGGGGDGEDDDEDDEDEDDRVWSDKVRRLLLRSRRNGAGGKGEQQADGVGGGGNTSDDTDSDDDSDDEEDDDDGVAARMLRHRESVDPLALVVEPGSFTTPAVAPGAGEALSAAGGELLNYDGTVSTFIRLAALSGAHAQGHEWWTALWKTLLLEWPCGVVPCTWGSTGLQVGRVVGPRGRREEPGDKGAAAGAAGGGAAGEGGEAGVAEAGVAAKRRENAASLVRATVTECVYGIEEGLPFVALGSYTLALLLRRLLFLQRHLRAAQVLQPTAIRAPGRHTREDPHSLPEGSEPCVVLSQIGDLPGYKCSGNPKFVRDYLHAASPATAGASAGATAGATAGGAADATASSGGALAKAGGPQGSGRQQSQQQQQQPTKHLVDVIAEQLEDECYAQLICKSCEELAGAVLAVSQLRQRRREELAKAVKAASGRGPAGQAASAALVEGLSRELGIVTFHTSAATSTIIDQWADPDAAHFDLVGAGEMAILVLLLADVDVKTRRVTVVRSAKAKEWELEMERAQELEAAARWRGARGAGGLSGVGRGQVARMGVRR</sequence>
<feature type="region of interest" description="Disordered" evidence="1">
    <location>
        <begin position="66"/>
        <end position="104"/>
    </location>
</feature>
<dbReference type="GeneID" id="5718854"/>
<evidence type="ECO:0000313" key="2">
    <source>
        <dbReference type="EMBL" id="PNW85782.1"/>
    </source>
</evidence>
<accession>A0A2K3DZ19</accession>
<feature type="compositionally biased region" description="Low complexity" evidence="1">
    <location>
        <begin position="1126"/>
        <end position="1170"/>
    </location>
</feature>
<feature type="compositionally biased region" description="Low complexity" evidence="1">
    <location>
        <begin position="363"/>
        <end position="380"/>
    </location>
</feature>
<dbReference type="Gramene" id="PNW85782">
    <property type="protein sequence ID" value="PNW85782"/>
    <property type="gene ID" value="CHLRE_03g205700v5"/>
</dbReference>
<dbReference type="PANTHER" id="PTHR12948">
    <property type="entry name" value="NEDD8 ULTIMATE BUSTER-1 BS4 PROTEIN"/>
    <property type="match status" value="1"/>
</dbReference>
<evidence type="ECO:0000313" key="3">
    <source>
        <dbReference type="Proteomes" id="UP000006906"/>
    </source>
</evidence>
<feature type="compositionally biased region" description="Low complexity" evidence="1">
    <location>
        <begin position="240"/>
        <end position="250"/>
    </location>
</feature>
<dbReference type="InterPro" id="IPR039749">
    <property type="entry name" value="NUB1"/>
</dbReference>
<dbReference type="GO" id="GO:2000058">
    <property type="term" value="P:regulation of ubiquitin-dependent protein catabolic process"/>
    <property type="evidence" value="ECO:0000318"/>
    <property type="project" value="GO_Central"/>
</dbReference>
<feature type="compositionally biased region" description="Gly residues" evidence="1">
    <location>
        <begin position="988"/>
        <end position="997"/>
    </location>
</feature>
<feature type="compositionally biased region" description="Low complexity" evidence="1">
    <location>
        <begin position="772"/>
        <end position="793"/>
    </location>
</feature>
<protein>
    <submittedName>
        <fullName evidence="2">Uncharacterized protein</fullName>
    </submittedName>
</protein>
<name>A0A2K3DZ19_CHLRE</name>
<proteinExistence type="predicted"/>
<keyword evidence="3" id="KW-1185">Reference proteome</keyword>
<feature type="compositionally biased region" description="Acidic residues" evidence="1">
    <location>
        <begin position="800"/>
        <end position="813"/>
    </location>
</feature>
<feature type="compositionally biased region" description="Acidic residues" evidence="1">
    <location>
        <begin position="93"/>
        <end position="104"/>
    </location>
</feature>
<reference evidence="2 3" key="1">
    <citation type="journal article" date="2007" name="Science">
        <title>The Chlamydomonas genome reveals the evolution of key animal and plant functions.</title>
        <authorList>
            <person name="Merchant S.S."/>
            <person name="Prochnik S.E."/>
            <person name="Vallon O."/>
            <person name="Harris E.H."/>
            <person name="Karpowicz S.J."/>
            <person name="Witman G.B."/>
            <person name="Terry A."/>
            <person name="Salamov A."/>
            <person name="Fritz-Laylin L.K."/>
            <person name="Marechal-Drouard L."/>
            <person name="Marshall W.F."/>
            <person name="Qu L.H."/>
            <person name="Nelson D.R."/>
            <person name="Sanderfoot A.A."/>
            <person name="Spalding M.H."/>
            <person name="Kapitonov V.V."/>
            <person name="Ren Q."/>
            <person name="Ferris P."/>
            <person name="Lindquist E."/>
            <person name="Shapiro H."/>
            <person name="Lucas S.M."/>
            <person name="Grimwood J."/>
            <person name="Schmutz J."/>
            <person name="Cardol P."/>
            <person name="Cerutti H."/>
            <person name="Chanfreau G."/>
            <person name="Chen C.L."/>
            <person name="Cognat V."/>
            <person name="Croft M.T."/>
            <person name="Dent R."/>
            <person name="Dutcher S."/>
            <person name="Fernandez E."/>
            <person name="Fukuzawa H."/>
            <person name="Gonzalez-Ballester D."/>
            <person name="Gonzalez-Halphen D."/>
            <person name="Hallmann A."/>
            <person name="Hanikenne M."/>
            <person name="Hippler M."/>
            <person name="Inwood W."/>
            <person name="Jabbari K."/>
            <person name="Kalanon M."/>
            <person name="Kuras R."/>
            <person name="Lefebvre P.A."/>
            <person name="Lemaire S.D."/>
            <person name="Lobanov A.V."/>
            <person name="Lohr M."/>
            <person name="Manuell A."/>
            <person name="Meier I."/>
            <person name="Mets L."/>
            <person name="Mittag M."/>
            <person name="Mittelmeier T."/>
            <person name="Moroney J.V."/>
            <person name="Moseley J."/>
            <person name="Napoli C."/>
            <person name="Nedelcu A.M."/>
            <person name="Niyogi K."/>
            <person name="Novoselov S.V."/>
            <person name="Paulsen I.T."/>
            <person name="Pazour G."/>
            <person name="Purton S."/>
            <person name="Ral J.P."/>
            <person name="Riano-Pachon D.M."/>
            <person name="Riekhof W."/>
            <person name="Rymarquis L."/>
            <person name="Schroda M."/>
            <person name="Stern D."/>
            <person name="Umen J."/>
            <person name="Willows R."/>
            <person name="Wilson N."/>
            <person name="Zimmer S.L."/>
            <person name="Allmer J."/>
            <person name="Balk J."/>
            <person name="Bisova K."/>
            <person name="Chen C.J."/>
            <person name="Elias M."/>
            <person name="Gendler K."/>
            <person name="Hauser C."/>
            <person name="Lamb M.R."/>
            <person name="Ledford H."/>
            <person name="Long J.C."/>
            <person name="Minagawa J."/>
            <person name="Page M.D."/>
            <person name="Pan J."/>
            <person name="Pootakham W."/>
            <person name="Roje S."/>
            <person name="Rose A."/>
            <person name="Stahlberg E."/>
            <person name="Terauchi A.M."/>
            <person name="Yang P."/>
            <person name="Ball S."/>
            <person name="Bowler C."/>
            <person name="Dieckmann C.L."/>
            <person name="Gladyshev V.N."/>
            <person name="Green P."/>
            <person name="Jorgensen R."/>
            <person name="Mayfield S."/>
            <person name="Mueller-Roeber B."/>
            <person name="Rajamani S."/>
            <person name="Sayre R.T."/>
            <person name="Brokstein P."/>
            <person name="Dubchak I."/>
            <person name="Goodstein D."/>
            <person name="Hornick L."/>
            <person name="Huang Y.W."/>
            <person name="Jhaveri J."/>
            <person name="Luo Y."/>
            <person name="Martinez D."/>
            <person name="Ngau W.C."/>
            <person name="Otillar B."/>
            <person name="Poliakov A."/>
            <person name="Porter A."/>
            <person name="Szajkowski L."/>
            <person name="Werner G."/>
            <person name="Zhou K."/>
            <person name="Grigoriev I.V."/>
            <person name="Rokhsar D.S."/>
            <person name="Grossman A.R."/>
        </authorList>
    </citation>
    <scope>NUCLEOTIDE SEQUENCE [LARGE SCALE GENOMIC DNA]</scope>
    <source>
        <strain evidence="3">CC-503</strain>
    </source>
</reference>
<dbReference type="Proteomes" id="UP000006906">
    <property type="component" value="Chromosome 3"/>
</dbReference>
<feature type="region of interest" description="Disordered" evidence="1">
    <location>
        <begin position="339"/>
        <end position="424"/>
    </location>
</feature>
<feature type="region of interest" description="Disordered" evidence="1">
    <location>
        <begin position="214"/>
        <end position="257"/>
    </location>
</feature>
<feature type="region of interest" description="Disordered" evidence="1">
    <location>
        <begin position="971"/>
        <end position="997"/>
    </location>
</feature>
<feature type="compositionally biased region" description="Acidic residues" evidence="1">
    <location>
        <begin position="851"/>
        <end position="867"/>
    </location>
</feature>
<dbReference type="ExpressionAtlas" id="A0A2K3DZ19">
    <property type="expression patterns" value="baseline and differential"/>
</dbReference>